<evidence type="ECO:0000313" key="2">
    <source>
        <dbReference type="EMBL" id="PCH38346.1"/>
    </source>
</evidence>
<accession>A0A2H3J7Z3</accession>
<organism evidence="2 3">
    <name type="scientific">Wolfiporia cocos (strain MD-104)</name>
    <name type="common">Brown rot fungus</name>
    <dbReference type="NCBI Taxonomy" id="742152"/>
    <lineage>
        <taxon>Eukaryota</taxon>
        <taxon>Fungi</taxon>
        <taxon>Dikarya</taxon>
        <taxon>Basidiomycota</taxon>
        <taxon>Agaricomycotina</taxon>
        <taxon>Agaricomycetes</taxon>
        <taxon>Polyporales</taxon>
        <taxon>Phaeolaceae</taxon>
        <taxon>Wolfiporia</taxon>
    </lineage>
</organism>
<evidence type="ECO:0000313" key="3">
    <source>
        <dbReference type="Proteomes" id="UP000218811"/>
    </source>
</evidence>
<keyword evidence="3" id="KW-1185">Reference proteome</keyword>
<protein>
    <submittedName>
        <fullName evidence="2">Uncharacterized protein</fullName>
    </submittedName>
</protein>
<name>A0A2H3J7Z3_WOLCO</name>
<feature type="region of interest" description="Disordered" evidence="1">
    <location>
        <begin position="247"/>
        <end position="267"/>
    </location>
</feature>
<dbReference type="OMA" id="SICRFET"/>
<dbReference type="OrthoDB" id="10668144at2759"/>
<dbReference type="Proteomes" id="UP000218811">
    <property type="component" value="Unassembled WGS sequence"/>
</dbReference>
<reference evidence="2 3" key="1">
    <citation type="journal article" date="2012" name="Science">
        <title>The Paleozoic origin of enzymatic lignin decomposition reconstructed from 31 fungal genomes.</title>
        <authorList>
            <person name="Floudas D."/>
            <person name="Binder M."/>
            <person name="Riley R."/>
            <person name="Barry K."/>
            <person name="Blanchette R.A."/>
            <person name="Henrissat B."/>
            <person name="Martinez A.T."/>
            <person name="Otillar R."/>
            <person name="Spatafora J.W."/>
            <person name="Yadav J.S."/>
            <person name="Aerts A."/>
            <person name="Benoit I."/>
            <person name="Boyd A."/>
            <person name="Carlson A."/>
            <person name="Copeland A."/>
            <person name="Coutinho P.M."/>
            <person name="de Vries R.P."/>
            <person name="Ferreira P."/>
            <person name="Findley K."/>
            <person name="Foster B."/>
            <person name="Gaskell J."/>
            <person name="Glotzer D."/>
            <person name="Gorecki P."/>
            <person name="Heitman J."/>
            <person name="Hesse C."/>
            <person name="Hori C."/>
            <person name="Igarashi K."/>
            <person name="Jurgens J.A."/>
            <person name="Kallen N."/>
            <person name="Kersten P."/>
            <person name="Kohler A."/>
            <person name="Kuees U."/>
            <person name="Kumar T.K.A."/>
            <person name="Kuo A."/>
            <person name="LaButti K."/>
            <person name="Larrondo L.F."/>
            <person name="Lindquist E."/>
            <person name="Ling A."/>
            <person name="Lombard V."/>
            <person name="Lucas S."/>
            <person name="Lundell T."/>
            <person name="Martin R."/>
            <person name="McLaughlin D.J."/>
            <person name="Morgenstern I."/>
            <person name="Morin E."/>
            <person name="Murat C."/>
            <person name="Nagy L.G."/>
            <person name="Nolan M."/>
            <person name="Ohm R.A."/>
            <person name="Patyshakuliyeva A."/>
            <person name="Rokas A."/>
            <person name="Ruiz-Duenas F.J."/>
            <person name="Sabat G."/>
            <person name="Salamov A."/>
            <person name="Samejima M."/>
            <person name="Schmutz J."/>
            <person name="Slot J.C."/>
            <person name="St John F."/>
            <person name="Stenlid J."/>
            <person name="Sun H."/>
            <person name="Sun S."/>
            <person name="Syed K."/>
            <person name="Tsang A."/>
            <person name="Wiebenga A."/>
            <person name="Young D."/>
            <person name="Pisabarro A."/>
            <person name="Eastwood D.C."/>
            <person name="Martin F."/>
            <person name="Cullen D."/>
            <person name="Grigoriev I.V."/>
            <person name="Hibbett D.S."/>
        </authorList>
    </citation>
    <scope>NUCLEOTIDE SEQUENCE [LARGE SCALE GENOMIC DNA]</scope>
    <source>
        <strain evidence="2 3">MD-104</strain>
    </source>
</reference>
<feature type="region of interest" description="Disordered" evidence="1">
    <location>
        <begin position="98"/>
        <end position="131"/>
    </location>
</feature>
<dbReference type="EMBL" id="KB467942">
    <property type="protein sequence ID" value="PCH38346.1"/>
    <property type="molecule type" value="Genomic_DNA"/>
</dbReference>
<gene>
    <name evidence="2" type="ORF">WOLCODRAFT_142517</name>
</gene>
<feature type="compositionally biased region" description="Low complexity" evidence="1">
    <location>
        <begin position="108"/>
        <end position="127"/>
    </location>
</feature>
<proteinExistence type="predicted"/>
<dbReference type="AlphaFoldDB" id="A0A2H3J7Z3"/>
<feature type="compositionally biased region" description="Polar residues" evidence="1">
    <location>
        <begin position="168"/>
        <end position="186"/>
    </location>
</feature>
<feature type="region of interest" description="Disordered" evidence="1">
    <location>
        <begin position="161"/>
        <end position="204"/>
    </location>
</feature>
<sequence>MYHISSNALSLTCRETRRHSVPYTFDFDHADSGYEADAETDHTTNIRASRSSRRNRINARKTQSLPPCLRNLHTSHRVADNMAIHVELTDFTQPSRTDFASRQGLRATSSPQVPSTHTTTHTSGTSSRPGIGLGLSLPTAFSIPCHQTPVVSTASAATTAVARAHSRNNPTITMQRTDSGSSTQPYSIRPPGLSSPVPSDEDAEHWWEPVGHSHMRGRQGLPMRPLSPLAAESITIEVVLPTPPLSLASSMDSTSEADTVPPGAPRMRTIDHFPFDPLYT</sequence>
<evidence type="ECO:0000256" key="1">
    <source>
        <dbReference type="SAM" id="MobiDB-lite"/>
    </source>
</evidence>
<feature type="compositionally biased region" description="Polar residues" evidence="1">
    <location>
        <begin position="247"/>
        <end position="257"/>
    </location>
</feature>